<dbReference type="RefSeq" id="WP_282583111.1">
    <property type="nucleotide sequence ID" value="NZ_JAMOIM010000001.1"/>
</dbReference>
<name>A0AA41YTW7_9HYPH</name>
<dbReference type="EMBL" id="JAMOIM010000001">
    <property type="protein sequence ID" value="MCW6506763.1"/>
    <property type="molecule type" value="Genomic_DNA"/>
</dbReference>
<proteinExistence type="predicted"/>
<keyword evidence="1" id="KW-0732">Signal</keyword>
<feature type="signal peptide" evidence="1">
    <location>
        <begin position="1"/>
        <end position="20"/>
    </location>
</feature>
<reference evidence="2" key="1">
    <citation type="submission" date="2022-05" db="EMBL/GenBank/DDBJ databases">
        <authorList>
            <person name="Pankratov T."/>
        </authorList>
    </citation>
    <scope>NUCLEOTIDE SEQUENCE</scope>
    <source>
        <strain evidence="2">BP6-180914</strain>
    </source>
</reference>
<dbReference type="AlphaFoldDB" id="A0AA41YTW7"/>
<evidence type="ECO:0000313" key="2">
    <source>
        <dbReference type="EMBL" id="MCW6506763.1"/>
    </source>
</evidence>
<sequence>MRRLGFAICVSLVVGGTALAQDDDPREQVIDLATIEVAHDLCKFDLSEAQEDAIGKRRQALVDDGSVTAADIASVQDEIGTSMRRQMAEGLCKPDGPEAKLYRKLLAILDPS</sequence>
<accession>A0AA41YTW7</accession>
<evidence type="ECO:0000256" key="1">
    <source>
        <dbReference type="SAM" id="SignalP"/>
    </source>
</evidence>
<keyword evidence="3" id="KW-1185">Reference proteome</keyword>
<organism evidence="2 3">
    <name type="scientific">Lichenifustis flavocetrariae</name>
    <dbReference type="NCBI Taxonomy" id="2949735"/>
    <lineage>
        <taxon>Bacteria</taxon>
        <taxon>Pseudomonadati</taxon>
        <taxon>Pseudomonadota</taxon>
        <taxon>Alphaproteobacteria</taxon>
        <taxon>Hyphomicrobiales</taxon>
        <taxon>Lichenihabitantaceae</taxon>
        <taxon>Lichenifustis</taxon>
    </lineage>
</organism>
<dbReference type="Proteomes" id="UP001165667">
    <property type="component" value="Unassembled WGS sequence"/>
</dbReference>
<protein>
    <submittedName>
        <fullName evidence="2">Uncharacterized protein</fullName>
    </submittedName>
</protein>
<feature type="chain" id="PRO_5041244538" evidence="1">
    <location>
        <begin position="21"/>
        <end position="112"/>
    </location>
</feature>
<gene>
    <name evidence="2" type="ORF">M8523_01860</name>
</gene>
<evidence type="ECO:0000313" key="3">
    <source>
        <dbReference type="Proteomes" id="UP001165667"/>
    </source>
</evidence>
<comment type="caution">
    <text evidence="2">The sequence shown here is derived from an EMBL/GenBank/DDBJ whole genome shotgun (WGS) entry which is preliminary data.</text>
</comment>